<accession>A0AC61L4E8</accession>
<comment type="caution">
    <text evidence="1">The sequence shown here is derived from an EMBL/GenBank/DDBJ whole genome shotgun (WGS) entry which is preliminary data.</text>
</comment>
<reference evidence="1" key="1">
    <citation type="submission" date="2018-01" db="EMBL/GenBank/DDBJ databases">
        <authorList>
            <person name="Krukenberg V."/>
        </authorList>
    </citation>
    <scope>NUCLEOTIDE SEQUENCE</scope>
    <source>
        <strain evidence="1">E20ANME2</strain>
    </source>
</reference>
<gene>
    <name evidence="1" type="ORF">C4B59_04885</name>
</gene>
<evidence type="ECO:0000313" key="1">
    <source>
        <dbReference type="EMBL" id="PXF61289.1"/>
    </source>
</evidence>
<dbReference type="Proteomes" id="UP000248329">
    <property type="component" value="Unassembled WGS sequence"/>
</dbReference>
<sequence>MMTEIALTEMEYDALKELGNIGTGHATTALAEMTGVRIAIRVPDISVIPITEIPGLANEEEMMAGLFFELSGDTTDYIQLLFAQDSALALVDILMGREIGSTGALSEMDESALMEIGNILTSAFATAWADFLGITLITSPPTLAFDMAGAVMDYVLATVGMVADQVILFKTVFKGELNVFSGYFMLMPDPESLKNVLKMLGGQIDE</sequence>
<proteinExistence type="predicted"/>
<name>A0AC61L4E8_9EURY</name>
<evidence type="ECO:0000313" key="2">
    <source>
        <dbReference type="Proteomes" id="UP000248329"/>
    </source>
</evidence>
<organism evidence="1 2">
    <name type="scientific">Candidatus Methanogaster sp</name>
    <dbReference type="NCBI Taxonomy" id="3386292"/>
    <lineage>
        <taxon>Archaea</taxon>
        <taxon>Methanobacteriati</taxon>
        <taxon>Methanobacteriota</taxon>
        <taxon>Stenosarchaea group</taxon>
        <taxon>Methanomicrobia</taxon>
        <taxon>Methanosarcinales</taxon>
        <taxon>ANME-2 cluster</taxon>
        <taxon>Candidatus Methanogasteraceae</taxon>
        <taxon>Candidatus Methanogaster</taxon>
    </lineage>
</organism>
<protein>
    <submittedName>
        <fullName evidence="1">CheY-P-specific phosphatase CheC</fullName>
    </submittedName>
</protein>
<dbReference type="EMBL" id="PQXF01000006">
    <property type="protein sequence ID" value="PXF61289.1"/>
    <property type="molecule type" value="Genomic_DNA"/>
</dbReference>